<evidence type="ECO:0000313" key="2">
    <source>
        <dbReference type="Proteomes" id="UP001259832"/>
    </source>
</evidence>
<organism evidence="1 2">
    <name type="scientific">Phytophthora citrophthora</name>
    <dbReference type="NCBI Taxonomy" id="4793"/>
    <lineage>
        <taxon>Eukaryota</taxon>
        <taxon>Sar</taxon>
        <taxon>Stramenopiles</taxon>
        <taxon>Oomycota</taxon>
        <taxon>Peronosporomycetes</taxon>
        <taxon>Peronosporales</taxon>
        <taxon>Peronosporaceae</taxon>
        <taxon>Phytophthora</taxon>
    </lineage>
</organism>
<accession>A0AAD9GP93</accession>
<dbReference type="EMBL" id="JASMQC010000010">
    <property type="protein sequence ID" value="KAK1942090.1"/>
    <property type="molecule type" value="Genomic_DNA"/>
</dbReference>
<protein>
    <submittedName>
        <fullName evidence="1">Uncharacterized protein</fullName>
    </submittedName>
</protein>
<sequence length="76" mass="8679">MELNRKKDFDGSLCVRGVLAPGMNERWSFLTTGLAERLRVIANAAWWDGEVQVKYDLERRDAYEKAEPSFACALGR</sequence>
<name>A0AAD9GP93_9STRA</name>
<dbReference type="Proteomes" id="UP001259832">
    <property type="component" value="Unassembled WGS sequence"/>
</dbReference>
<keyword evidence="2" id="KW-1185">Reference proteome</keyword>
<evidence type="ECO:0000313" key="1">
    <source>
        <dbReference type="EMBL" id="KAK1942090.1"/>
    </source>
</evidence>
<reference evidence="1" key="1">
    <citation type="submission" date="2023-08" db="EMBL/GenBank/DDBJ databases">
        <title>Reference Genome Resource for the Citrus Pathogen Phytophthora citrophthora.</title>
        <authorList>
            <person name="Moller H."/>
            <person name="Coetzee B."/>
            <person name="Rose L.J."/>
            <person name="Van Niekerk J.M."/>
        </authorList>
    </citation>
    <scope>NUCLEOTIDE SEQUENCE</scope>
    <source>
        <strain evidence="1">STE-U-9442</strain>
    </source>
</reference>
<comment type="caution">
    <text evidence="1">The sequence shown here is derived from an EMBL/GenBank/DDBJ whole genome shotgun (WGS) entry which is preliminary data.</text>
</comment>
<gene>
    <name evidence="1" type="ORF">P3T76_006412</name>
</gene>
<dbReference type="AlphaFoldDB" id="A0AAD9GP93"/>
<proteinExistence type="predicted"/>